<feature type="region of interest" description="Disordered" evidence="1">
    <location>
        <begin position="369"/>
        <end position="395"/>
    </location>
</feature>
<evidence type="ECO:0000256" key="1">
    <source>
        <dbReference type="SAM" id="MobiDB-lite"/>
    </source>
</evidence>
<dbReference type="OrthoDB" id="67965at2759"/>
<evidence type="ECO:0000259" key="3">
    <source>
        <dbReference type="Pfam" id="PF01609"/>
    </source>
</evidence>
<dbReference type="GO" id="GO:0006313">
    <property type="term" value="P:DNA transposition"/>
    <property type="evidence" value="ECO:0007669"/>
    <property type="project" value="InterPro"/>
</dbReference>
<feature type="region of interest" description="Disordered" evidence="1">
    <location>
        <begin position="166"/>
        <end position="190"/>
    </location>
</feature>
<keyword evidence="2" id="KW-0472">Membrane</keyword>
<feature type="region of interest" description="Disordered" evidence="1">
    <location>
        <begin position="654"/>
        <end position="694"/>
    </location>
</feature>
<proteinExistence type="predicted"/>
<gene>
    <name evidence="4" type="ORF">CTOB1V02_LOCUS11649</name>
</gene>
<dbReference type="InterPro" id="IPR047647">
    <property type="entry name" value="ISAs1_transpos"/>
</dbReference>
<dbReference type="PROSITE" id="PS50244">
    <property type="entry name" value="S5A_REDUCTASE"/>
    <property type="match status" value="1"/>
</dbReference>
<sequence length="732" mass="81052">MNLDSTYADNRLNNTSLLINLKNGIASHDTFGKVFPAIDTEHFSTCFSQWVADLETLSIIAIDGKAVQRSIDRASNKAAIHMLSAWAQSNSLISGQVKVGEKSNEITAIPKLLTRLDVAGAVITIDAMGCPKKITQQIIEQQGDYVLSLKGNQGELYDDVRTHFTMSQESNSHSSDDDAGHGRIERRTVEASDEIERLKKRHPERVGLRSVVAVTAIRELKDKAEKQTRYFISSLDASDPACLAHAVRAHWSVENNLHRVLDMSFDEDRNRAREGHSAANLSIIRHITLNLIKNEKSSKVGVKTKRAKAGWDNQYLLKRQFKIGCRNKHLARFVVDIVSQRDLRTGSGAERLEEVILRDNGTIKVVAPAERGATANHDDPTATRQPSNDLRGNRAADNDTRLYRLKESTMYSTHFLLLLVAASLVVGLIGFKRTVWFISLAYTASIAAFAVLLAWLYAPELGILSWLQLLLTLGWAFRLGGFLVKRERNQHYNAAVSDQTGRSNAMPLVGKIGIWIAVALLYTCMFSPQVFIAAQAGAGDVSMMQLLGVIIMASGLIIEAIADHQKSAAKAEQPDRFVQSGLFGWVRCPNYFGEMLFWAGNFVSALLVYSGWQWAIALVGWFCIEMIMIGSTKRMERKHEERYANTDGYADYVSRVPGDTPAGNRRAVNRDVSRTPQATPKASGMRQSGKVKDRDRDLAVVGRVVRADFELAGDDGRHAAGVALLVAGDFRL</sequence>
<keyword evidence="2" id="KW-0812">Transmembrane</keyword>
<organism evidence="4">
    <name type="scientific">Cyprideis torosa</name>
    <dbReference type="NCBI Taxonomy" id="163714"/>
    <lineage>
        <taxon>Eukaryota</taxon>
        <taxon>Metazoa</taxon>
        <taxon>Ecdysozoa</taxon>
        <taxon>Arthropoda</taxon>
        <taxon>Crustacea</taxon>
        <taxon>Oligostraca</taxon>
        <taxon>Ostracoda</taxon>
        <taxon>Podocopa</taxon>
        <taxon>Podocopida</taxon>
        <taxon>Cytherocopina</taxon>
        <taxon>Cytheroidea</taxon>
        <taxon>Cytherideidae</taxon>
        <taxon>Cyprideis</taxon>
    </lineage>
</organism>
<dbReference type="NCBIfam" id="NF033564">
    <property type="entry name" value="transpos_ISAs1"/>
    <property type="match status" value="1"/>
</dbReference>
<dbReference type="InterPro" id="IPR051698">
    <property type="entry name" value="Transposase_11-like"/>
</dbReference>
<feature type="transmembrane region" description="Helical" evidence="2">
    <location>
        <begin position="436"/>
        <end position="457"/>
    </location>
</feature>
<protein>
    <recommendedName>
        <fullName evidence="3">Transposase IS4-like domain-containing protein</fullName>
    </recommendedName>
</protein>
<reference evidence="4" key="1">
    <citation type="submission" date="2020-11" db="EMBL/GenBank/DDBJ databases">
        <authorList>
            <person name="Tran Van P."/>
        </authorList>
    </citation>
    <scope>NUCLEOTIDE SEQUENCE</scope>
</reference>
<evidence type="ECO:0000313" key="4">
    <source>
        <dbReference type="EMBL" id="CAD7233830.1"/>
    </source>
</evidence>
<feature type="domain" description="Transposase IS4-like" evidence="3">
    <location>
        <begin position="58"/>
        <end position="291"/>
    </location>
</feature>
<accession>A0A7R8ZW20</accession>
<dbReference type="GO" id="GO:0004803">
    <property type="term" value="F:transposase activity"/>
    <property type="evidence" value="ECO:0007669"/>
    <property type="project" value="InterPro"/>
</dbReference>
<dbReference type="AlphaFoldDB" id="A0A7R8ZW20"/>
<feature type="compositionally biased region" description="Basic and acidic residues" evidence="1">
    <location>
        <begin position="174"/>
        <end position="190"/>
    </location>
</feature>
<feature type="transmembrane region" description="Helical" evidence="2">
    <location>
        <begin position="411"/>
        <end position="429"/>
    </location>
</feature>
<name>A0A7R8ZW20_9CRUS</name>
<dbReference type="EMBL" id="OB667062">
    <property type="protein sequence ID" value="CAD7233830.1"/>
    <property type="molecule type" value="Genomic_DNA"/>
</dbReference>
<dbReference type="GO" id="GO:0003677">
    <property type="term" value="F:DNA binding"/>
    <property type="evidence" value="ECO:0007669"/>
    <property type="project" value="InterPro"/>
</dbReference>
<evidence type="ECO:0000256" key="2">
    <source>
        <dbReference type="SAM" id="Phobius"/>
    </source>
</evidence>
<dbReference type="InterPro" id="IPR002559">
    <property type="entry name" value="Transposase_11"/>
</dbReference>
<dbReference type="InterPro" id="IPR010721">
    <property type="entry name" value="UstE-like"/>
</dbReference>
<keyword evidence="2" id="KW-1133">Transmembrane helix</keyword>
<feature type="transmembrane region" description="Helical" evidence="2">
    <location>
        <begin position="512"/>
        <end position="531"/>
    </location>
</feature>
<feature type="transmembrane region" description="Helical" evidence="2">
    <location>
        <begin position="463"/>
        <end position="484"/>
    </location>
</feature>
<dbReference type="Pfam" id="PF06966">
    <property type="entry name" value="DUF1295"/>
    <property type="match status" value="1"/>
</dbReference>
<dbReference type="PANTHER" id="PTHR30298">
    <property type="entry name" value="H REPEAT-ASSOCIATED PREDICTED TRANSPOSASE"/>
    <property type="match status" value="1"/>
</dbReference>
<dbReference type="Gene3D" id="1.20.120.1630">
    <property type="match status" value="1"/>
</dbReference>
<feature type="transmembrane region" description="Helical" evidence="2">
    <location>
        <begin position="612"/>
        <end position="632"/>
    </location>
</feature>
<dbReference type="PANTHER" id="PTHR30298:SF0">
    <property type="entry name" value="PROTEIN YBFL-RELATED"/>
    <property type="match status" value="1"/>
</dbReference>
<dbReference type="Pfam" id="PF01609">
    <property type="entry name" value="DDE_Tnp_1"/>
    <property type="match status" value="1"/>
</dbReference>